<dbReference type="EMBL" id="ACDX02000002">
    <property type="protein sequence ID" value="EFC89428.1"/>
    <property type="molecule type" value="Genomic_DNA"/>
</dbReference>
<evidence type="ECO:0000313" key="2">
    <source>
        <dbReference type="Proteomes" id="UP000003344"/>
    </source>
</evidence>
<proteinExistence type="predicted"/>
<organism evidence="1 2">
    <name type="scientific">Neisseria mucosa (strain ATCC 25996 / DSM 4631 / NCTC 10774 / M26)</name>
    <dbReference type="NCBI Taxonomy" id="546266"/>
    <lineage>
        <taxon>Bacteria</taxon>
        <taxon>Pseudomonadati</taxon>
        <taxon>Pseudomonadota</taxon>
        <taxon>Betaproteobacteria</taxon>
        <taxon>Neisseriales</taxon>
        <taxon>Neisseriaceae</taxon>
        <taxon>Neisseria</taxon>
    </lineage>
</organism>
<protein>
    <submittedName>
        <fullName evidence="1">Uncharacterized protein</fullName>
    </submittedName>
</protein>
<comment type="caution">
    <text evidence="1">The sequence shown here is derived from an EMBL/GenBank/DDBJ whole genome shotgun (WGS) entry which is preliminary data.</text>
</comment>
<evidence type="ECO:0000313" key="1">
    <source>
        <dbReference type="EMBL" id="EFC89428.1"/>
    </source>
</evidence>
<dbReference type="Proteomes" id="UP000003344">
    <property type="component" value="Unassembled WGS sequence"/>
</dbReference>
<reference evidence="1 2" key="1">
    <citation type="submission" date="2009-10" db="EMBL/GenBank/DDBJ databases">
        <authorList>
            <person name="Weinstock G."/>
            <person name="Sodergren E."/>
            <person name="Clifton S."/>
            <person name="Fulton L."/>
            <person name="Fulton B."/>
            <person name="Courtney L."/>
            <person name="Fronick C."/>
            <person name="Harrison M."/>
            <person name="Strong C."/>
            <person name="Farmer C."/>
            <person name="Delahaunty K."/>
            <person name="Markovic C."/>
            <person name="Hall O."/>
            <person name="Minx P."/>
            <person name="Tomlinson C."/>
            <person name="Mitreva M."/>
            <person name="Nelson J."/>
            <person name="Hou S."/>
            <person name="Wollam A."/>
            <person name="Pepin K.H."/>
            <person name="Johnson M."/>
            <person name="Bhonagiri V."/>
            <person name="Nash W.E."/>
            <person name="Warren W."/>
            <person name="Chinwalla A."/>
            <person name="Mardis E.R."/>
            <person name="Wilson R.K."/>
        </authorList>
    </citation>
    <scope>NUCLEOTIDE SEQUENCE [LARGE SCALE GENOMIC DNA]</scope>
    <source>
        <strain evidence="2">ATCC 25996 / DSM 4631 / NCTC 10774 / M26</strain>
    </source>
</reference>
<dbReference type="AlphaFoldDB" id="D2ZTA8"/>
<gene>
    <name evidence="1" type="ORF">NEIMUCOT_03844</name>
</gene>
<name>D2ZTA8_NEIM2</name>
<sequence>MIRKNRSEENTGRLKPLFRRPLHRIGQTAFKQQGRANSIQIRTRTNHKFTKCIKKATKNQNKYEN</sequence>
<accession>D2ZTA8</accession>